<organism evidence="1 2">
    <name type="scientific">Perkinsus olseni</name>
    <name type="common">Perkinsus atlanticus</name>
    <dbReference type="NCBI Taxonomy" id="32597"/>
    <lineage>
        <taxon>Eukaryota</taxon>
        <taxon>Sar</taxon>
        <taxon>Alveolata</taxon>
        <taxon>Perkinsozoa</taxon>
        <taxon>Perkinsea</taxon>
        <taxon>Perkinsida</taxon>
        <taxon>Perkinsidae</taxon>
        <taxon>Perkinsus</taxon>
    </lineage>
</organism>
<protein>
    <submittedName>
        <fullName evidence="1">Uncharacterized protein</fullName>
    </submittedName>
</protein>
<dbReference type="Proteomes" id="UP000553632">
    <property type="component" value="Unassembled WGS sequence"/>
</dbReference>
<accession>A0A7J6SKS7</accession>
<dbReference type="EMBL" id="JABANO010017502">
    <property type="protein sequence ID" value="KAF4733383.1"/>
    <property type="molecule type" value="Genomic_DNA"/>
</dbReference>
<comment type="caution">
    <text evidence="1">The sequence shown here is derived from an EMBL/GenBank/DDBJ whole genome shotgun (WGS) entry which is preliminary data.</text>
</comment>
<sequence>MSAVADGVEVPSESIFRRLAKFLWLETESVDKVRKAIDAQLTADAGKLLSEGQLERIAIHEDETLAKGIGVCGAVVAIRLCEWGGVWADGVRRYYRALPAFTAFFGAYYLVRAVQGSSMLYGVMTEPNNMFASRLRRLYRKYAPEGSDTWTLLESMTAAKEGIGGEGTCF</sequence>
<proteinExistence type="predicted"/>
<gene>
    <name evidence="1" type="ORF">FOZ63_021537</name>
</gene>
<reference evidence="1 2" key="1">
    <citation type="submission" date="2020-04" db="EMBL/GenBank/DDBJ databases">
        <title>Perkinsus olseni comparative genomics.</title>
        <authorList>
            <person name="Bogema D.R."/>
        </authorList>
    </citation>
    <scope>NUCLEOTIDE SEQUENCE [LARGE SCALE GENOMIC DNA]</scope>
    <source>
        <strain evidence="1 2">ATCC PRA-207</strain>
    </source>
</reference>
<evidence type="ECO:0000313" key="2">
    <source>
        <dbReference type="Proteomes" id="UP000553632"/>
    </source>
</evidence>
<name>A0A7J6SKS7_PEROL</name>
<keyword evidence="2" id="KW-1185">Reference proteome</keyword>
<evidence type="ECO:0000313" key="1">
    <source>
        <dbReference type="EMBL" id="KAF4733383.1"/>
    </source>
</evidence>
<dbReference type="AlphaFoldDB" id="A0A7J6SKS7"/>